<organism evidence="1 2">
    <name type="scientific">Candidatus Syntrophocurvum alkaliphilum</name>
    <dbReference type="NCBI Taxonomy" id="2293317"/>
    <lineage>
        <taxon>Bacteria</taxon>
        <taxon>Bacillati</taxon>
        <taxon>Bacillota</taxon>
        <taxon>Clostridia</taxon>
        <taxon>Eubacteriales</taxon>
        <taxon>Syntrophomonadaceae</taxon>
        <taxon>Candidatus Syntrophocurvum</taxon>
    </lineage>
</organism>
<proteinExistence type="predicted"/>
<keyword evidence="2" id="KW-1185">Reference proteome</keyword>
<name>A0A6I6DHC1_9FIRM</name>
<dbReference type="Proteomes" id="UP000426444">
    <property type="component" value="Chromosome"/>
</dbReference>
<gene>
    <name evidence="1" type="ORF">SYNTR_1157</name>
</gene>
<evidence type="ECO:0000313" key="1">
    <source>
        <dbReference type="EMBL" id="QGT99750.1"/>
    </source>
</evidence>
<evidence type="ECO:0000313" key="2">
    <source>
        <dbReference type="Proteomes" id="UP000426444"/>
    </source>
</evidence>
<sequence length="70" mass="7941">MSQNKPARVINVSKEYGHNKFLDTETGVEMSREEFLKKIENGEYPEYYIISKNGGVIPSSSPEADMNNLD</sequence>
<protein>
    <submittedName>
        <fullName evidence="1">Uncharacterized protein</fullName>
    </submittedName>
</protein>
<dbReference type="AlphaFoldDB" id="A0A6I6DHC1"/>
<accession>A0A6I6DHC1</accession>
<dbReference type="KEGG" id="salq:SYNTR_1157"/>
<dbReference type="OrthoDB" id="9811333at2"/>
<dbReference type="EMBL" id="CP046457">
    <property type="protein sequence ID" value="QGT99750.1"/>
    <property type="molecule type" value="Genomic_DNA"/>
</dbReference>
<dbReference type="RefSeq" id="WP_156203616.1">
    <property type="nucleotide sequence ID" value="NZ_CP046457.1"/>
</dbReference>
<reference evidence="2" key="1">
    <citation type="journal article" date="2019" name="Microbiology">
        <title>Complete Genome Sequence of an Uncultured Bacterium of the Candidate Phylum Bipolaricaulota.</title>
        <authorList>
            <person name="Kadnikov V.V."/>
            <person name="Mardanov A.V."/>
            <person name="Beletsky A.V."/>
            <person name="Frank Y.A."/>
            <person name="Karnachuk O.V."/>
            <person name="Ravin N.V."/>
        </authorList>
    </citation>
    <scope>NUCLEOTIDE SEQUENCE [LARGE SCALE GENOMIC DNA]</scope>
</reference>